<dbReference type="PANTHER" id="PTHR13947:SF37">
    <property type="entry name" value="LD18367P"/>
    <property type="match status" value="1"/>
</dbReference>
<dbReference type="PANTHER" id="PTHR13947">
    <property type="entry name" value="GNAT FAMILY N-ACETYLTRANSFERASE"/>
    <property type="match status" value="1"/>
</dbReference>
<dbReference type="InterPro" id="IPR016181">
    <property type="entry name" value="Acyl_CoA_acyltransferase"/>
</dbReference>
<dbReference type="Gene3D" id="3.40.630.30">
    <property type="match status" value="1"/>
</dbReference>
<dbReference type="RefSeq" id="WP_161434196.1">
    <property type="nucleotide sequence ID" value="NZ_WXYO01000002.1"/>
</dbReference>
<comment type="caution">
    <text evidence="3">The sequence shown here is derived from an EMBL/GenBank/DDBJ whole genome shotgun (WGS) entry which is preliminary data.</text>
</comment>
<evidence type="ECO:0000313" key="3">
    <source>
        <dbReference type="EMBL" id="NAS11150.1"/>
    </source>
</evidence>
<dbReference type="Pfam" id="PF00583">
    <property type="entry name" value="Acetyltransf_1"/>
    <property type="match status" value="1"/>
</dbReference>
<dbReference type="CDD" id="cd04301">
    <property type="entry name" value="NAT_SF"/>
    <property type="match status" value="1"/>
</dbReference>
<dbReference type="EMBL" id="WXYO01000002">
    <property type="protein sequence ID" value="NAS11150.1"/>
    <property type="molecule type" value="Genomic_DNA"/>
</dbReference>
<dbReference type="InterPro" id="IPR000182">
    <property type="entry name" value="GNAT_dom"/>
</dbReference>
<dbReference type="SUPFAM" id="SSF55729">
    <property type="entry name" value="Acyl-CoA N-acyltransferases (Nat)"/>
    <property type="match status" value="1"/>
</dbReference>
<dbReference type="Proteomes" id="UP000475249">
    <property type="component" value="Unassembled WGS sequence"/>
</dbReference>
<sequence>MKPENLIILTCPDWESVPISLLLLADPDEKRLEAYIKTGSCYIAKIEDTIIGVLVLKEINPTTLEIKNIAIDEPFQGYGFGSHLLNFASEVARDQGYKSLIIATGNSSIGQLKLYQRIGFEIFDIEMNYFTLEYQAPIYENGIQCKHKIFLRKDLNNN</sequence>
<name>A0A6L9E8S8_9FLAO</name>
<evidence type="ECO:0000259" key="2">
    <source>
        <dbReference type="PROSITE" id="PS51186"/>
    </source>
</evidence>
<dbReference type="PROSITE" id="PS51186">
    <property type="entry name" value="GNAT"/>
    <property type="match status" value="1"/>
</dbReference>
<feature type="domain" description="N-acetyltransferase" evidence="2">
    <location>
        <begin position="1"/>
        <end position="139"/>
    </location>
</feature>
<proteinExistence type="predicted"/>
<keyword evidence="1 3" id="KW-0808">Transferase</keyword>
<dbReference type="GO" id="GO:0008080">
    <property type="term" value="F:N-acetyltransferase activity"/>
    <property type="evidence" value="ECO:0007669"/>
    <property type="project" value="InterPro"/>
</dbReference>
<accession>A0A6L9E8S8</accession>
<protein>
    <submittedName>
        <fullName evidence="3">GNAT family N-acetyltransferase</fullName>
    </submittedName>
</protein>
<keyword evidence="4" id="KW-1185">Reference proteome</keyword>
<evidence type="ECO:0000313" key="4">
    <source>
        <dbReference type="Proteomes" id="UP000475249"/>
    </source>
</evidence>
<organism evidence="3 4">
    <name type="scientific">Poritiphilus flavus</name>
    <dbReference type="NCBI Taxonomy" id="2697053"/>
    <lineage>
        <taxon>Bacteria</taxon>
        <taxon>Pseudomonadati</taxon>
        <taxon>Bacteroidota</taxon>
        <taxon>Flavobacteriia</taxon>
        <taxon>Flavobacteriales</taxon>
        <taxon>Flavobacteriaceae</taxon>
        <taxon>Poritiphilus</taxon>
    </lineage>
</organism>
<gene>
    <name evidence="3" type="ORF">GTQ38_04005</name>
</gene>
<reference evidence="3 4" key="1">
    <citation type="submission" date="2020-01" db="EMBL/GenBank/DDBJ databases">
        <title>Bacteria diversity of Porities sp.</title>
        <authorList>
            <person name="Wang G."/>
        </authorList>
    </citation>
    <scope>NUCLEOTIDE SEQUENCE [LARGE SCALE GENOMIC DNA]</scope>
    <source>
        <strain evidence="3 4">R33</strain>
    </source>
</reference>
<dbReference type="AlphaFoldDB" id="A0A6L9E8S8"/>
<evidence type="ECO:0000256" key="1">
    <source>
        <dbReference type="ARBA" id="ARBA00022679"/>
    </source>
</evidence>
<dbReference type="InterPro" id="IPR050769">
    <property type="entry name" value="NAT_camello-type"/>
</dbReference>